<evidence type="ECO:0000256" key="5">
    <source>
        <dbReference type="PROSITE-ProRule" id="PRU00339"/>
    </source>
</evidence>
<dbReference type="PRINTS" id="PR00364">
    <property type="entry name" value="DISEASERSIST"/>
</dbReference>
<dbReference type="Pfam" id="PF13181">
    <property type="entry name" value="TPR_8"/>
    <property type="match status" value="1"/>
</dbReference>
<dbReference type="InterPro" id="IPR027417">
    <property type="entry name" value="P-loop_NTPase"/>
</dbReference>
<gene>
    <name evidence="8" type="ORF">ACFSJ0_14865</name>
</gene>
<comment type="similarity">
    <text evidence="1">Belongs to the AfsR/DnrI/RedD regulatory family.</text>
</comment>
<keyword evidence="2" id="KW-0805">Transcription regulation</keyword>
<dbReference type="SMART" id="SM00862">
    <property type="entry name" value="Trans_reg_C"/>
    <property type="match status" value="1"/>
</dbReference>
<dbReference type="InterPro" id="IPR002182">
    <property type="entry name" value="NB-ARC"/>
</dbReference>
<evidence type="ECO:0000259" key="7">
    <source>
        <dbReference type="PROSITE" id="PS51755"/>
    </source>
</evidence>
<dbReference type="SUPFAM" id="SSF52540">
    <property type="entry name" value="P-loop containing nucleoside triphosphate hydrolases"/>
    <property type="match status" value="1"/>
</dbReference>
<dbReference type="SMART" id="SM00028">
    <property type="entry name" value="TPR"/>
    <property type="match status" value="9"/>
</dbReference>
<dbReference type="RefSeq" id="WP_378621119.1">
    <property type="nucleotide sequence ID" value="NZ_JBHUCM010000013.1"/>
</dbReference>
<keyword evidence="4" id="KW-0804">Transcription</keyword>
<feature type="repeat" description="TPR" evidence="5">
    <location>
        <begin position="972"/>
        <end position="1005"/>
    </location>
</feature>
<dbReference type="InterPro" id="IPR051677">
    <property type="entry name" value="AfsR-DnrI-RedD_regulator"/>
</dbReference>
<evidence type="ECO:0000313" key="8">
    <source>
        <dbReference type="EMBL" id="MFD1538332.1"/>
    </source>
</evidence>
<dbReference type="InterPro" id="IPR001867">
    <property type="entry name" value="OmpR/PhoB-type_DNA-bd"/>
</dbReference>
<dbReference type="InterPro" id="IPR016032">
    <property type="entry name" value="Sig_transdc_resp-reg_C-effctor"/>
</dbReference>
<reference evidence="9" key="1">
    <citation type="journal article" date="2019" name="Int. J. Syst. Evol. Microbiol.">
        <title>The Global Catalogue of Microorganisms (GCM) 10K type strain sequencing project: providing services to taxonomists for standard genome sequencing and annotation.</title>
        <authorList>
            <consortium name="The Broad Institute Genomics Platform"/>
            <consortium name="The Broad Institute Genome Sequencing Center for Infectious Disease"/>
            <person name="Wu L."/>
            <person name="Ma J."/>
        </authorList>
    </citation>
    <scope>NUCLEOTIDE SEQUENCE [LARGE SCALE GENOMIC DNA]</scope>
    <source>
        <strain evidence="9">CGMCC 1.15399</strain>
    </source>
</reference>
<accession>A0ABW4G6F9</accession>
<dbReference type="InterPro" id="IPR005158">
    <property type="entry name" value="BTAD"/>
</dbReference>
<dbReference type="Gene3D" id="3.40.50.300">
    <property type="entry name" value="P-loop containing nucleotide triphosphate hydrolases"/>
    <property type="match status" value="1"/>
</dbReference>
<feature type="repeat" description="TPR" evidence="5">
    <location>
        <begin position="812"/>
        <end position="845"/>
    </location>
</feature>
<name>A0ABW4G6F9_9ACTN</name>
<evidence type="ECO:0000256" key="4">
    <source>
        <dbReference type="ARBA" id="ARBA00023163"/>
    </source>
</evidence>
<dbReference type="InterPro" id="IPR036388">
    <property type="entry name" value="WH-like_DNA-bd_sf"/>
</dbReference>
<proteinExistence type="inferred from homology"/>
<dbReference type="Pfam" id="PF00486">
    <property type="entry name" value="Trans_reg_C"/>
    <property type="match status" value="1"/>
</dbReference>
<evidence type="ECO:0000313" key="9">
    <source>
        <dbReference type="Proteomes" id="UP001597097"/>
    </source>
</evidence>
<dbReference type="SMART" id="SM01043">
    <property type="entry name" value="BTAD"/>
    <property type="match status" value="1"/>
</dbReference>
<dbReference type="Gene3D" id="1.10.10.10">
    <property type="entry name" value="Winged helix-like DNA-binding domain superfamily/Winged helix DNA-binding domain"/>
    <property type="match status" value="1"/>
</dbReference>
<dbReference type="Pfam" id="PF00931">
    <property type="entry name" value="NB-ARC"/>
    <property type="match status" value="1"/>
</dbReference>
<comment type="caution">
    <text evidence="8">The sequence shown here is derived from an EMBL/GenBank/DDBJ whole genome shotgun (WGS) entry which is preliminary data.</text>
</comment>
<dbReference type="InterPro" id="IPR011990">
    <property type="entry name" value="TPR-like_helical_dom_sf"/>
</dbReference>
<evidence type="ECO:0000256" key="1">
    <source>
        <dbReference type="ARBA" id="ARBA00005820"/>
    </source>
</evidence>
<dbReference type="Pfam" id="PF13424">
    <property type="entry name" value="TPR_12"/>
    <property type="match status" value="2"/>
</dbReference>
<dbReference type="Gene3D" id="1.25.40.10">
    <property type="entry name" value="Tetratricopeptide repeat domain"/>
    <property type="match status" value="3"/>
</dbReference>
<dbReference type="PANTHER" id="PTHR35807:SF1">
    <property type="entry name" value="TRANSCRIPTIONAL REGULATOR REDD"/>
    <property type="match status" value="1"/>
</dbReference>
<keyword evidence="5" id="KW-0802">TPR repeat</keyword>
<evidence type="ECO:0000256" key="2">
    <source>
        <dbReference type="ARBA" id="ARBA00023015"/>
    </source>
</evidence>
<evidence type="ECO:0000256" key="6">
    <source>
        <dbReference type="PROSITE-ProRule" id="PRU01091"/>
    </source>
</evidence>
<protein>
    <submittedName>
        <fullName evidence="8">BTAD domain-containing putative transcriptional regulator</fullName>
    </submittedName>
</protein>
<dbReference type="PROSITE" id="PS50005">
    <property type="entry name" value="TPR"/>
    <property type="match status" value="2"/>
</dbReference>
<feature type="domain" description="OmpR/PhoB-type" evidence="7">
    <location>
        <begin position="1"/>
        <end position="92"/>
    </location>
</feature>
<keyword evidence="9" id="KW-1185">Reference proteome</keyword>
<dbReference type="PROSITE" id="PS51755">
    <property type="entry name" value="OMPR_PHOB"/>
    <property type="match status" value="1"/>
</dbReference>
<dbReference type="PANTHER" id="PTHR35807">
    <property type="entry name" value="TRANSCRIPTIONAL REGULATOR REDD-RELATED"/>
    <property type="match status" value="1"/>
</dbReference>
<dbReference type="Pfam" id="PF03704">
    <property type="entry name" value="BTAD"/>
    <property type="match status" value="1"/>
</dbReference>
<dbReference type="SUPFAM" id="SSF46894">
    <property type="entry name" value="C-terminal effector domain of the bipartite response regulators"/>
    <property type="match status" value="1"/>
</dbReference>
<keyword evidence="3 6" id="KW-0238">DNA-binding</keyword>
<organism evidence="8 9">
    <name type="scientific">Nonomuraea guangzhouensis</name>
    <dbReference type="NCBI Taxonomy" id="1291555"/>
    <lineage>
        <taxon>Bacteria</taxon>
        <taxon>Bacillati</taxon>
        <taxon>Actinomycetota</taxon>
        <taxon>Actinomycetes</taxon>
        <taxon>Streptosporangiales</taxon>
        <taxon>Streptosporangiaceae</taxon>
        <taxon>Nonomuraea</taxon>
    </lineage>
</organism>
<dbReference type="SUPFAM" id="SSF48452">
    <property type="entry name" value="TPR-like"/>
    <property type="match status" value="3"/>
</dbReference>
<feature type="DNA-binding region" description="OmpR/PhoB-type" evidence="6">
    <location>
        <begin position="1"/>
        <end position="92"/>
    </location>
</feature>
<dbReference type="Proteomes" id="UP001597097">
    <property type="component" value="Unassembled WGS sequence"/>
</dbReference>
<dbReference type="CDD" id="cd15831">
    <property type="entry name" value="BTAD"/>
    <property type="match status" value="1"/>
</dbReference>
<evidence type="ECO:0000256" key="3">
    <source>
        <dbReference type="ARBA" id="ARBA00023125"/>
    </source>
</evidence>
<sequence>MAAVFFGILGPVCVRLDGRQSIELSGKQSVVLASLLLNVNTTVSRDRLIAALWENAPHSAVSNLQTYVAQLRKALPPGTRLLTRGSGYLLQAGADEVDLLIFDQEVRLARLEAERGEAGAAAERFERALALWRGQPAEGTPLGGDLLARVAEVEERRTETLLDYAEVKLVLGAHKEIIDDLRRLLADQPLRERAWYLLMLAHARAGQRDKALGTYRRARDVLVEELGVEPSKDLQDLQSMILGDGLPPVAPEPRARGICQLPPDIADFVGRQGELAAALEALGPARQRATTSEPAGAESAWIPPTLTVPLCVISGQGGVGKTALAVHIAHHARHDFPDGQLYINLRGGENRPTDPEEALGRFLRALEVDSATVPTGLDQRAELYRAKLANGRYLVVLDDAADEGQLYPLLPGTPGCAVLITSRHRLTGLPAARLIDLPMMPSGEALELLRHLIGADRAAEPSGDADTLVQLCGGLPLAVRIAGAKLAARPHWGLDQLVTRLSDTRSRLRQLSHGSQAVRASLAVGYQGLTPPARRLFRLLGLLEAQDFAAWTAAALLDMPHAEAEDLIEQLVDVRLLDVAGHDPSGQARFRFHDLTRAYARECAETEESENERIAALRRALTAWLALTRQAHVRLCGGHYRLPYGRSPLWSPDPEIVERHVRDPLAWVEAERAGIVTAVGQSAALGADELCWELASSAMHLFETRSFYDEWRATHETALLCTRTSGNLRGQATVLNGLAGLYLARDDMQRCGEVLEEALALFEKAEDRHGHALVLVNLAELHRLQGRYAQALEMYEQATEGVARAGDHGTEIAIMRGVGHIHFNQGRYDLAGPYLRRAVRLADDTGDVRSREFARIILGEIELARGDSAAAAAGFSQAMAYFDTLGFPRGTAYATLGLASARLAQHDLDDAERLLQRALAIYDNVGESLGRARVLFAWAELRRLQSRFDEAVATLTEVIAICQAIPAPRRHGLALRALGDVYREAGDLPAAVDAWQRSLTLLEATSSAEARQVAALIKQHLV</sequence>
<dbReference type="InterPro" id="IPR019734">
    <property type="entry name" value="TPR_rpt"/>
</dbReference>
<dbReference type="EMBL" id="JBHUCM010000013">
    <property type="protein sequence ID" value="MFD1538332.1"/>
    <property type="molecule type" value="Genomic_DNA"/>
</dbReference>